<dbReference type="PANTHER" id="PTHR30096:SF0">
    <property type="entry name" value="4,5-DOPA DIOXYGENASE EXTRADIOL-LIKE PROTEIN"/>
    <property type="match status" value="1"/>
</dbReference>
<dbReference type="Gene3D" id="3.40.830.10">
    <property type="entry name" value="LigB-like"/>
    <property type="match status" value="1"/>
</dbReference>
<dbReference type="Proteomes" id="UP001597158">
    <property type="component" value="Unassembled WGS sequence"/>
</dbReference>
<dbReference type="EMBL" id="JBHTMC010000026">
    <property type="protein sequence ID" value="MFD1264628.1"/>
    <property type="molecule type" value="Genomic_DNA"/>
</dbReference>
<dbReference type="RefSeq" id="WP_277832262.1">
    <property type="nucleotide sequence ID" value="NZ_JARQZE010000004.1"/>
</dbReference>
<evidence type="ECO:0000256" key="2">
    <source>
        <dbReference type="ARBA" id="ARBA00007581"/>
    </source>
</evidence>
<comment type="cofactor">
    <cofactor evidence="1">
        <name>Zn(2+)</name>
        <dbReference type="ChEBI" id="CHEBI:29105"/>
    </cofactor>
</comment>
<evidence type="ECO:0000313" key="8">
    <source>
        <dbReference type="EMBL" id="MFD1264628.1"/>
    </source>
</evidence>
<dbReference type="Pfam" id="PF02900">
    <property type="entry name" value="LigB"/>
    <property type="match status" value="1"/>
</dbReference>
<keyword evidence="6" id="KW-1133">Transmembrane helix</keyword>
<dbReference type="InterPro" id="IPR004183">
    <property type="entry name" value="Xdiol_dOase_suB"/>
</dbReference>
<comment type="caution">
    <text evidence="8">The sequence shown here is derived from an EMBL/GenBank/DDBJ whole genome shotgun (WGS) entry which is preliminary data.</text>
</comment>
<reference evidence="9" key="1">
    <citation type="journal article" date="2019" name="Int. J. Syst. Evol. Microbiol.">
        <title>The Global Catalogue of Microorganisms (GCM) 10K type strain sequencing project: providing services to taxonomists for standard genome sequencing and annotation.</title>
        <authorList>
            <consortium name="The Broad Institute Genomics Platform"/>
            <consortium name="The Broad Institute Genome Sequencing Center for Infectious Disease"/>
            <person name="Wu L."/>
            <person name="Ma J."/>
        </authorList>
    </citation>
    <scope>NUCLEOTIDE SEQUENCE [LARGE SCALE GENOMIC DNA]</scope>
    <source>
        <strain evidence="9">CCUG 48884</strain>
    </source>
</reference>
<dbReference type="GO" id="GO:0051213">
    <property type="term" value="F:dioxygenase activity"/>
    <property type="evidence" value="ECO:0007669"/>
    <property type="project" value="UniProtKB-KW"/>
</dbReference>
<keyword evidence="5 8" id="KW-0560">Oxidoreductase</keyword>
<evidence type="ECO:0000256" key="1">
    <source>
        <dbReference type="ARBA" id="ARBA00001947"/>
    </source>
</evidence>
<keyword evidence="8" id="KW-0223">Dioxygenase</keyword>
<dbReference type="PANTHER" id="PTHR30096">
    <property type="entry name" value="4,5-DOPA DIOXYGENASE EXTRADIOL-LIKE PROTEIN"/>
    <property type="match status" value="1"/>
</dbReference>
<evidence type="ECO:0000256" key="6">
    <source>
        <dbReference type="SAM" id="Phobius"/>
    </source>
</evidence>
<evidence type="ECO:0000256" key="5">
    <source>
        <dbReference type="ARBA" id="ARBA00023002"/>
    </source>
</evidence>
<dbReference type="EC" id="1.13.-.-" evidence="8"/>
<dbReference type="SUPFAM" id="SSF53213">
    <property type="entry name" value="LigB-like"/>
    <property type="match status" value="1"/>
</dbReference>
<gene>
    <name evidence="8" type="ORF">ACFQ4M_13685</name>
</gene>
<feature type="transmembrane region" description="Helical" evidence="6">
    <location>
        <begin position="21"/>
        <end position="41"/>
    </location>
</feature>
<feature type="domain" description="Extradiol ring-cleavage dioxygenase class III enzyme subunit B" evidence="7">
    <location>
        <begin position="42"/>
        <end position="245"/>
    </location>
</feature>
<name>A0ABW3WHB2_9RHOO</name>
<accession>A0ABW3WHB2</accession>
<keyword evidence="6" id="KW-0472">Membrane</keyword>
<comment type="similarity">
    <text evidence="2">Belongs to the DODA-type extradiol aromatic ring-opening dioxygenase family.</text>
</comment>
<keyword evidence="9" id="KW-1185">Reference proteome</keyword>
<dbReference type="InterPro" id="IPR014436">
    <property type="entry name" value="Extradiol_dOase_DODA"/>
</dbReference>
<evidence type="ECO:0000259" key="7">
    <source>
        <dbReference type="Pfam" id="PF02900"/>
    </source>
</evidence>
<keyword evidence="6" id="KW-0812">Transmembrane</keyword>
<keyword evidence="3" id="KW-0479">Metal-binding</keyword>
<organism evidence="8 9">
    <name type="scientific">Thauera mechernichensis</name>
    <dbReference type="NCBI Taxonomy" id="82788"/>
    <lineage>
        <taxon>Bacteria</taxon>
        <taxon>Pseudomonadati</taxon>
        <taxon>Pseudomonadota</taxon>
        <taxon>Betaproteobacteria</taxon>
        <taxon>Rhodocyclales</taxon>
        <taxon>Zoogloeaceae</taxon>
        <taxon>Thauera</taxon>
    </lineage>
</organism>
<protein>
    <submittedName>
        <fullName evidence="8">DODA-type extradiol aromatic ring-opening family dioxygenase</fullName>
        <ecNumber evidence="8">1.13.-.-</ecNumber>
    </submittedName>
</protein>
<dbReference type="CDD" id="cd07363">
    <property type="entry name" value="45_DOPA_Dioxygenase"/>
    <property type="match status" value="1"/>
</dbReference>
<sequence>MHARQTSPRQPALFVPHGSPLFALAPGAAGAAMAGLANVMVQPRAVVIVSAHWDTTIPTVGFAERPETIHDYYGFPPELYRLNYPATGCSEVAEELVQAIGAAGLPVARSATRGLDHGAWIPLRIMFPDADIAVVPLSIQSRGGPKAAWQLGRSLAPLTARGILVVGSGNLTHNLTDFRFGASSGATDVPAYVRRFADWFGDRLAAGDTAALLDYRRQAPEAMRAHPSEEHLLPLFVALGAAGDEPYASRLHAGIDDHALAMDIFAFEPGAPA</sequence>
<evidence type="ECO:0000256" key="3">
    <source>
        <dbReference type="ARBA" id="ARBA00022723"/>
    </source>
</evidence>
<proteinExistence type="inferred from homology"/>
<dbReference type="PIRSF" id="PIRSF006157">
    <property type="entry name" value="Doxgns_DODA"/>
    <property type="match status" value="1"/>
</dbReference>
<keyword evidence="4" id="KW-0862">Zinc</keyword>
<evidence type="ECO:0000256" key="4">
    <source>
        <dbReference type="ARBA" id="ARBA00022833"/>
    </source>
</evidence>
<evidence type="ECO:0000313" key="9">
    <source>
        <dbReference type="Proteomes" id="UP001597158"/>
    </source>
</evidence>